<evidence type="ECO:0000313" key="1">
    <source>
        <dbReference type="EMBL" id="CAG8802835.1"/>
    </source>
</evidence>
<comment type="caution">
    <text evidence="1">The sequence shown here is derived from an EMBL/GenBank/DDBJ whole genome shotgun (WGS) entry which is preliminary data.</text>
</comment>
<dbReference type="EMBL" id="CAJVQB010023857">
    <property type="protein sequence ID" value="CAG8802835.1"/>
    <property type="molecule type" value="Genomic_DNA"/>
</dbReference>
<name>A0ABN7VWR3_GIGMA</name>
<gene>
    <name evidence="1" type="ORF">GMARGA_LOCUS23507</name>
</gene>
<sequence length="215" mass="24919">IQQKNSYKKLLKVEKKILLEEKLEDEKTSSRRDGLKIDHFILNKKRNIDSFDGSSTKKKMNNRIRVTEMTLNENKIEVLTGDNLEEAKKKQRYFMQNKPDRSIEPILEEILVTKTNLNIESKDKMVIDIQGKKKKATESITSKEASTSRSHILDKILRRLQNIEERQRTYVSYCFLIFAKGELIDTSKPTGLHPHVASLVNNIKTENTSQSTSPQ</sequence>
<organism evidence="1 2">
    <name type="scientific">Gigaspora margarita</name>
    <dbReference type="NCBI Taxonomy" id="4874"/>
    <lineage>
        <taxon>Eukaryota</taxon>
        <taxon>Fungi</taxon>
        <taxon>Fungi incertae sedis</taxon>
        <taxon>Mucoromycota</taxon>
        <taxon>Glomeromycotina</taxon>
        <taxon>Glomeromycetes</taxon>
        <taxon>Diversisporales</taxon>
        <taxon>Gigasporaceae</taxon>
        <taxon>Gigaspora</taxon>
    </lineage>
</organism>
<dbReference type="Proteomes" id="UP000789901">
    <property type="component" value="Unassembled WGS sequence"/>
</dbReference>
<reference evidence="1 2" key="1">
    <citation type="submission" date="2021-06" db="EMBL/GenBank/DDBJ databases">
        <authorList>
            <person name="Kallberg Y."/>
            <person name="Tangrot J."/>
            <person name="Rosling A."/>
        </authorList>
    </citation>
    <scope>NUCLEOTIDE SEQUENCE [LARGE SCALE GENOMIC DNA]</scope>
    <source>
        <strain evidence="1 2">120-4 pot B 10/14</strain>
    </source>
</reference>
<evidence type="ECO:0000313" key="2">
    <source>
        <dbReference type="Proteomes" id="UP000789901"/>
    </source>
</evidence>
<proteinExistence type="predicted"/>
<keyword evidence="2" id="KW-1185">Reference proteome</keyword>
<feature type="non-terminal residue" evidence="1">
    <location>
        <position position="1"/>
    </location>
</feature>
<accession>A0ABN7VWR3</accession>
<protein>
    <submittedName>
        <fullName evidence="1">40098_t:CDS:1</fullName>
    </submittedName>
</protein>